<dbReference type="PANTHER" id="PTHR13078">
    <property type="entry name" value="PEROXISOMAL MULTIFUNCTIONAL ENZYME TYPE 2-RELATED"/>
    <property type="match status" value="1"/>
</dbReference>
<gene>
    <name evidence="3" type="ORF">DW747_11140</name>
</gene>
<dbReference type="EMBL" id="QVFD01000010">
    <property type="protein sequence ID" value="RGC45896.1"/>
    <property type="molecule type" value="Genomic_DNA"/>
</dbReference>
<organism evidence="3 4">
    <name type="scientific">Coprococcus catus</name>
    <dbReference type="NCBI Taxonomy" id="116085"/>
    <lineage>
        <taxon>Bacteria</taxon>
        <taxon>Bacillati</taxon>
        <taxon>Bacillota</taxon>
        <taxon>Clostridia</taxon>
        <taxon>Lachnospirales</taxon>
        <taxon>Lachnospiraceae</taxon>
        <taxon>Coprococcus</taxon>
    </lineage>
</organism>
<dbReference type="GO" id="GO:0044594">
    <property type="term" value="F:17-beta-hydroxysteroid dehydrogenase (NAD+) activity"/>
    <property type="evidence" value="ECO:0007669"/>
    <property type="project" value="TreeGrafter"/>
</dbReference>
<dbReference type="GO" id="GO:0004300">
    <property type="term" value="F:enoyl-CoA hydratase activity"/>
    <property type="evidence" value="ECO:0007669"/>
    <property type="project" value="TreeGrafter"/>
</dbReference>
<evidence type="ECO:0000313" key="4">
    <source>
        <dbReference type="Proteomes" id="UP000261231"/>
    </source>
</evidence>
<dbReference type="SUPFAM" id="SSF54637">
    <property type="entry name" value="Thioesterase/thiol ester dehydrase-isomerase"/>
    <property type="match status" value="2"/>
</dbReference>
<proteinExistence type="predicted"/>
<evidence type="ECO:0000313" key="3">
    <source>
        <dbReference type="EMBL" id="RGC45896.1"/>
    </source>
</evidence>
<evidence type="ECO:0000259" key="1">
    <source>
        <dbReference type="Pfam" id="PF01575"/>
    </source>
</evidence>
<reference evidence="3 4" key="1">
    <citation type="submission" date="2018-08" db="EMBL/GenBank/DDBJ databases">
        <title>A genome reference for cultivated species of the human gut microbiota.</title>
        <authorList>
            <person name="Zou Y."/>
            <person name="Xue W."/>
            <person name="Luo G."/>
        </authorList>
    </citation>
    <scope>NUCLEOTIDE SEQUENCE [LARGE SCALE GENOMIC DNA]</scope>
    <source>
        <strain evidence="3 4">AM28-39</strain>
    </source>
</reference>
<dbReference type="InterPro" id="IPR002539">
    <property type="entry name" value="MaoC-like_dom"/>
</dbReference>
<dbReference type="AlphaFoldDB" id="A0A3E2XKI3"/>
<accession>A0A3E2XKI3</accession>
<dbReference type="Pfam" id="PF22622">
    <property type="entry name" value="MFE-2_hydrat-2_N"/>
    <property type="match status" value="1"/>
</dbReference>
<evidence type="ECO:0000259" key="2">
    <source>
        <dbReference type="Pfam" id="PF22622"/>
    </source>
</evidence>
<sequence>MIMFQGRVIMDKKIKLDEVLIGKKMEPRYMEYNWRDIILYALAVGAHREDVAYTYEKYLKAIPTYGTIPYWGTVNVKPYQWMPLPASMLADEIIKPTISFLNMDHEIIMHRPIDPIKGTFQYQDVITDVYDRGEGKGAVVKTKVDVRDEAGNLVCTNYSTTFFHEAGGFGGKPMPKSEVVIPDRAPDLTLDDYITPVQNLLYRLTGDTNLVHVDSEYAREMGFPKAFIQGLCSFGFSCRMAIELLCPGEPERMTRMAAQMRNVLFPDTKVQLQIWKMEEGKAYFRFVNLEDGKPILDRGVFEWK</sequence>
<keyword evidence="4" id="KW-1185">Reference proteome</keyword>
<dbReference type="PANTHER" id="PTHR13078:SF56">
    <property type="entry name" value="PEROXISOMAL MULTIFUNCTIONAL ENZYME TYPE 2"/>
    <property type="match status" value="1"/>
</dbReference>
<dbReference type="Gene3D" id="3.10.129.10">
    <property type="entry name" value="Hotdog Thioesterase"/>
    <property type="match status" value="2"/>
</dbReference>
<dbReference type="GO" id="GO:0006635">
    <property type="term" value="P:fatty acid beta-oxidation"/>
    <property type="evidence" value="ECO:0007669"/>
    <property type="project" value="TreeGrafter"/>
</dbReference>
<name>A0A3E2XKI3_9FIRM</name>
<dbReference type="InterPro" id="IPR029069">
    <property type="entry name" value="HotDog_dom_sf"/>
</dbReference>
<dbReference type="GO" id="GO:0003857">
    <property type="term" value="F:(3S)-3-hydroxyacyl-CoA dehydrogenase (NAD+) activity"/>
    <property type="evidence" value="ECO:0007669"/>
    <property type="project" value="TreeGrafter"/>
</dbReference>
<dbReference type="OrthoDB" id="9801625at2"/>
<dbReference type="Pfam" id="PF01575">
    <property type="entry name" value="MaoC_dehydratas"/>
    <property type="match status" value="1"/>
</dbReference>
<protein>
    <submittedName>
        <fullName evidence="3">Uncharacterized protein</fullName>
    </submittedName>
</protein>
<feature type="domain" description="Peroxisomal multifunctional enzyme type 2-like N-terminal" evidence="2">
    <location>
        <begin position="31"/>
        <end position="163"/>
    </location>
</feature>
<dbReference type="Proteomes" id="UP000261231">
    <property type="component" value="Unassembled WGS sequence"/>
</dbReference>
<feature type="domain" description="MaoC-like" evidence="1">
    <location>
        <begin position="182"/>
        <end position="280"/>
    </location>
</feature>
<dbReference type="InterPro" id="IPR054357">
    <property type="entry name" value="MFE-2_N"/>
</dbReference>
<comment type="caution">
    <text evidence="3">The sequence shown here is derived from an EMBL/GenBank/DDBJ whole genome shotgun (WGS) entry which is preliminary data.</text>
</comment>